<accession>A0A448X593</accession>
<proteinExistence type="predicted"/>
<keyword evidence="2" id="KW-1185">Reference proteome</keyword>
<sequence>MIMIMSLVLKMTVMTTGMLLLSIIIMPVLLGLISPQALLQSASPELPVPLPTCLRLPYLMHRAGCSVCSEFVAPSWSVFQARE</sequence>
<evidence type="ECO:0000313" key="1">
    <source>
        <dbReference type="EMBL" id="VEL28359.1"/>
    </source>
</evidence>
<organism evidence="1 2">
    <name type="scientific">Protopolystoma xenopodis</name>
    <dbReference type="NCBI Taxonomy" id="117903"/>
    <lineage>
        <taxon>Eukaryota</taxon>
        <taxon>Metazoa</taxon>
        <taxon>Spiralia</taxon>
        <taxon>Lophotrochozoa</taxon>
        <taxon>Platyhelminthes</taxon>
        <taxon>Monogenea</taxon>
        <taxon>Polyopisthocotylea</taxon>
        <taxon>Polystomatidea</taxon>
        <taxon>Polystomatidae</taxon>
        <taxon>Protopolystoma</taxon>
    </lineage>
</organism>
<comment type="caution">
    <text evidence="1">The sequence shown here is derived from an EMBL/GenBank/DDBJ whole genome shotgun (WGS) entry which is preliminary data.</text>
</comment>
<reference evidence="1" key="1">
    <citation type="submission" date="2018-11" db="EMBL/GenBank/DDBJ databases">
        <authorList>
            <consortium name="Pathogen Informatics"/>
        </authorList>
    </citation>
    <scope>NUCLEOTIDE SEQUENCE</scope>
</reference>
<dbReference type="Proteomes" id="UP000784294">
    <property type="component" value="Unassembled WGS sequence"/>
</dbReference>
<gene>
    <name evidence="1" type="ORF">PXEA_LOCUS21799</name>
</gene>
<dbReference type="AlphaFoldDB" id="A0A448X593"/>
<protein>
    <submittedName>
        <fullName evidence="1">Uncharacterized protein</fullName>
    </submittedName>
</protein>
<dbReference type="EMBL" id="CAAALY010094480">
    <property type="protein sequence ID" value="VEL28359.1"/>
    <property type="molecule type" value="Genomic_DNA"/>
</dbReference>
<evidence type="ECO:0000313" key="2">
    <source>
        <dbReference type="Proteomes" id="UP000784294"/>
    </source>
</evidence>
<name>A0A448X593_9PLAT</name>